<proteinExistence type="predicted"/>
<reference evidence="1 2" key="1">
    <citation type="journal article" date="2020" name="Cell">
        <title>Large-Scale Comparative Analyses of Tick Genomes Elucidate Their Genetic Diversity and Vector Capacities.</title>
        <authorList>
            <consortium name="Tick Genome and Microbiome Consortium (TIGMIC)"/>
            <person name="Jia N."/>
            <person name="Wang J."/>
            <person name="Shi W."/>
            <person name="Du L."/>
            <person name="Sun Y."/>
            <person name="Zhan W."/>
            <person name="Jiang J.F."/>
            <person name="Wang Q."/>
            <person name="Zhang B."/>
            <person name="Ji P."/>
            <person name="Bell-Sakyi L."/>
            <person name="Cui X.M."/>
            <person name="Yuan T.T."/>
            <person name="Jiang B.G."/>
            <person name="Yang W.F."/>
            <person name="Lam T.T."/>
            <person name="Chang Q.C."/>
            <person name="Ding S.J."/>
            <person name="Wang X.J."/>
            <person name="Zhu J.G."/>
            <person name="Ruan X.D."/>
            <person name="Zhao L."/>
            <person name="Wei J.T."/>
            <person name="Ye R.Z."/>
            <person name="Que T.C."/>
            <person name="Du C.H."/>
            <person name="Zhou Y.H."/>
            <person name="Cheng J.X."/>
            <person name="Dai P.F."/>
            <person name="Guo W.B."/>
            <person name="Han X.H."/>
            <person name="Huang E.J."/>
            <person name="Li L.F."/>
            <person name="Wei W."/>
            <person name="Gao Y.C."/>
            <person name="Liu J.Z."/>
            <person name="Shao H.Z."/>
            <person name="Wang X."/>
            <person name="Wang C.C."/>
            <person name="Yang T.C."/>
            <person name="Huo Q.B."/>
            <person name="Li W."/>
            <person name="Chen H.Y."/>
            <person name="Chen S.E."/>
            <person name="Zhou L.G."/>
            <person name="Ni X.B."/>
            <person name="Tian J.H."/>
            <person name="Sheng Y."/>
            <person name="Liu T."/>
            <person name="Pan Y.S."/>
            <person name="Xia L.Y."/>
            <person name="Li J."/>
            <person name="Zhao F."/>
            <person name="Cao W.C."/>
        </authorList>
    </citation>
    <scope>NUCLEOTIDE SEQUENCE [LARGE SCALE GENOMIC DNA]</scope>
    <source>
        <strain evidence="1">Iper-2018</strain>
    </source>
</reference>
<organism evidence="1 2">
    <name type="scientific">Ixodes persulcatus</name>
    <name type="common">Taiga tick</name>
    <dbReference type="NCBI Taxonomy" id="34615"/>
    <lineage>
        <taxon>Eukaryota</taxon>
        <taxon>Metazoa</taxon>
        <taxon>Ecdysozoa</taxon>
        <taxon>Arthropoda</taxon>
        <taxon>Chelicerata</taxon>
        <taxon>Arachnida</taxon>
        <taxon>Acari</taxon>
        <taxon>Parasitiformes</taxon>
        <taxon>Ixodida</taxon>
        <taxon>Ixodoidea</taxon>
        <taxon>Ixodidae</taxon>
        <taxon>Ixodinae</taxon>
        <taxon>Ixodes</taxon>
    </lineage>
</organism>
<protein>
    <submittedName>
        <fullName evidence="1">Uncharacterized protein</fullName>
    </submittedName>
</protein>
<name>A0AC60P4V8_IXOPE</name>
<evidence type="ECO:0000313" key="1">
    <source>
        <dbReference type="EMBL" id="KAG0414472.1"/>
    </source>
</evidence>
<accession>A0AC60P4V8</accession>
<sequence length="150" mass="16709">MRALTHPHLHGFSEKWLFDALCYQILALQICDRALYGSVVELPGFWPKNRPREAAGPFSVHGSAETSHFEAIWSGLTKLGRRSAASESTSFPLLPGQVEQTRFAFENNNGRRRAPHAESKGAAFRECGPVIEESPGDAFRNSRDARILDE</sequence>
<gene>
    <name evidence="1" type="ORF">HPB47_008416</name>
</gene>
<evidence type="ECO:0000313" key="2">
    <source>
        <dbReference type="Proteomes" id="UP000805193"/>
    </source>
</evidence>
<keyword evidence="2" id="KW-1185">Reference proteome</keyword>
<dbReference type="EMBL" id="JABSTQ010011178">
    <property type="protein sequence ID" value="KAG0414472.1"/>
    <property type="molecule type" value="Genomic_DNA"/>
</dbReference>
<dbReference type="Proteomes" id="UP000805193">
    <property type="component" value="Unassembled WGS sequence"/>
</dbReference>
<comment type="caution">
    <text evidence="1">The sequence shown here is derived from an EMBL/GenBank/DDBJ whole genome shotgun (WGS) entry which is preliminary data.</text>
</comment>